<keyword evidence="1" id="KW-0732">Signal</keyword>
<dbReference type="STRING" id="762982.HMPREF9442_02503"/>
<dbReference type="HOGENOM" id="CLU_464478_0_0_10"/>
<keyword evidence="3" id="KW-1185">Reference proteome</keyword>
<sequence length="574" mass="65517">MKKILRYTLLYIGFGCAGWLCASCSDFFETDSDAVLKTDGQRYEDETAARAGLFGLLQGLQAVGDNYVIMGELRGDLMDVTENSSQELHDICEFNVDEENSYLKEREYYALINNCNYYIHRLDTTITRREEDKNYPVKVLRPYMAQAKTLRAWCYLQLCLDYGRVKYADDAFLDVSRPVEMRTLDLDGLLPVLIQDLENVLPWMVSDDTPTSNGWVMGNADPGFAGSVRYENYTANQLMLPIRFVLGELYMWNRDFLKAAQTYYDLIYWNRLTTSSYANSYNESTLLPAGMNWPTQFSGFAYSDILTAIPFTDEYAGNSSGLSKMFNSSYVLAPSQTLIDLFNGQAYTINTKPVSGDLRGEYGTYVREMETVNGSETERPYVDKYNYMEANDNAYVILCRTALVYLRYAEAVNRLGKPKLAFYGVLKYGLNKDTYEIYNDLLKDELTGEPWIDFGLTYSGNVGFFSGNYGLHGRGCGQQNLQLDPTYVIEECATAEDTLRFVEDELLAEYALETALEGNRFHDLMRIARYRNDPSYLADKVADKFTGSGREAIRAKLKNPQNWYLPTTVKFDGK</sequence>
<evidence type="ECO:0000313" key="2">
    <source>
        <dbReference type="EMBL" id="EGG52145.1"/>
    </source>
</evidence>
<dbReference type="Proteomes" id="UP000005546">
    <property type="component" value="Unassembled WGS sequence"/>
</dbReference>
<evidence type="ECO:0000256" key="1">
    <source>
        <dbReference type="SAM" id="SignalP"/>
    </source>
</evidence>
<dbReference type="OrthoDB" id="5694214at2"/>
<organism evidence="2 3">
    <name type="scientific">Paraprevotella xylaniphila YIT 11841</name>
    <dbReference type="NCBI Taxonomy" id="762982"/>
    <lineage>
        <taxon>Bacteria</taxon>
        <taxon>Pseudomonadati</taxon>
        <taxon>Bacteroidota</taxon>
        <taxon>Bacteroidia</taxon>
        <taxon>Bacteroidales</taxon>
        <taxon>Prevotellaceae</taxon>
        <taxon>Paraprevotella</taxon>
    </lineage>
</organism>
<dbReference type="EMBL" id="AFBR01000071">
    <property type="protein sequence ID" value="EGG52145.1"/>
    <property type="molecule type" value="Genomic_DNA"/>
</dbReference>
<dbReference type="RefSeq" id="WP_008628485.1">
    <property type="nucleotide sequence ID" value="NZ_GL883869.1"/>
</dbReference>
<feature type="chain" id="PRO_5003302331" evidence="1">
    <location>
        <begin position="23"/>
        <end position="574"/>
    </location>
</feature>
<dbReference type="eggNOG" id="ENOG5032RCN">
    <property type="taxonomic scope" value="Bacteria"/>
</dbReference>
<dbReference type="Gene3D" id="1.25.40.390">
    <property type="match status" value="1"/>
</dbReference>
<dbReference type="SUPFAM" id="SSF48452">
    <property type="entry name" value="TPR-like"/>
    <property type="match status" value="1"/>
</dbReference>
<dbReference type="AlphaFoldDB" id="F3QWC1"/>
<feature type="signal peptide" evidence="1">
    <location>
        <begin position="1"/>
        <end position="22"/>
    </location>
</feature>
<accession>F3QWC1</accession>
<dbReference type="InterPro" id="IPR011990">
    <property type="entry name" value="TPR-like_helical_dom_sf"/>
</dbReference>
<comment type="caution">
    <text evidence="2">The sequence shown here is derived from an EMBL/GenBank/DDBJ whole genome shotgun (WGS) entry which is preliminary data.</text>
</comment>
<protein>
    <submittedName>
        <fullName evidence="2">Conserved domain protein</fullName>
    </submittedName>
</protein>
<proteinExistence type="predicted"/>
<evidence type="ECO:0000313" key="3">
    <source>
        <dbReference type="Proteomes" id="UP000005546"/>
    </source>
</evidence>
<reference evidence="2 3" key="1">
    <citation type="submission" date="2011-02" db="EMBL/GenBank/DDBJ databases">
        <authorList>
            <person name="Weinstock G."/>
            <person name="Sodergren E."/>
            <person name="Clifton S."/>
            <person name="Fulton L."/>
            <person name="Fulton B."/>
            <person name="Courtney L."/>
            <person name="Fronick C."/>
            <person name="Harrison M."/>
            <person name="Strong C."/>
            <person name="Farmer C."/>
            <person name="Delahaunty K."/>
            <person name="Markovic C."/>
            <person name="Hall O."/>
            <person name="Minx P."/>
            <person name="Tomlinson C."/>
            <person name="Mitreva M."/>
            <person name="Hou S."/>
            <person name="Chen J."/>
            <person name="Wollam A."/>
            <person name="Pepin K.H."/>
            <person name="Johnson M."/>
            <person name="Bhonagiri V."/>
            <person name="Zhang X."/>
            <person name="Suruliraj S."/>
            <person name="Warren W."/>
            <person name="Chinwalla A."/>
            <person name="Mardis E.R."/>
            <person name="Wilson R.K."/>
        </authorList>
    </citation>
    <scope>NUCLEOTIDE SEQUENCE [LARGE SCALE GENOMIC DNA]</scope>
    <source>
        <strain evidence="2 3">YIT 11841</strain>
    </source>
</reference>
<gene>
    <name evidence="2" type="ORF">HMPREF9442_02503</name>
</gene>
<name>F3QWC1_9BACT</name>